<dbReference type="InParanoid" id="A0A2T3A8D1"/>
<dbReference type="AlphaFoldDB" id="A0A2T3A8D1"/>
<dbReference type="InterPro" id="IPR003819">
    <property type="entry name" value="TauD/TfdA-like"/>
</dbReference>
<evidence type="ECO:0000313" key="4">
    <source>
        <dbReference type="Proteomes" id="UP000241462"/>
    </source>
</evidence>
<feature type="non-terminal residue" evidence="3">
    <location>
        <position position="313"/>
    </location>
</feature>
<keyword evidence="4" id="KW-1185">Reference proteome</keyword>
<gene>
    <name evidence="3" type="ORF">BD289DRAFT_354084</name>
</gene>
<dbReference type="PANTHER" id="PTHR10696:SF54">
    <property type="entry name" value="FAMILY OXIDOREDUCTASE, PUTATIVE (AFU_ORTHOLOGUE AFUA_4G13850)-RELATED"/>
    <property type="match status" value="1"/>
</dbReference>
<dbReference type="STRING" id="2025994.A0A2T3A8D1"/>
<reference evidence="3 4" key="1">
    <citation type="journal article" date="2018" name="Mycol. Prog.">
        <title>Coniella lustricola, a new species from submerged detritus.</title>
        <authorList>
            <person name="Raudabaugh D.B."/>
            <person name="Iturriaga T."/>
            <person name="Carver A."/>
            <person name="Mondo S."/>
            <person name="Pangilinan J."/>
            <person name="Lipzen A."/>
            <person name="He G."/>
            <person name="Amirebrahimi M."/>
            <person name="Grigoriev I.V."/>
            <person name="Miller A.N."/>
        </authorList>
    </citation>
    <scope>NUCLEOTIDE SEQUENCE [LARGE SCALE GENOMIC DNA]</scope>
    <source>
        <strain evidence="3 4">B22-T-1</strain>
    </source>
</reference>
<proteinExistence type="predicted"/>
<dbReference type="Gene3D" id="3.60.130.10">
    <property type="entry name" value="Clavaminate synthase-like"/>
    <property type="match status" value="1"/>
</dbReference>
<feature type="non-terminal residue" evidence="3">
    <location>
        <position position="1"/>
    </location>
</feature>
<dbReference type="InterPro" id="IPR050411">
    <property type="entry name" value="AlphaKG_dependent_hydroxylases"/>
</dbReference>
<evidence type="ECO:0000259" key="2">
    <source>
        <dbReference type="Pfam" id="PF02668"/>
    </source>
</evidence>
<dbReference type="Pfam" id="PF02668">
    <property type="entry name" value="TauD"/>
    <property type="match status" value="1"/>
</dbReference>
<dbReference type="GO" id="GO:0016491">
    <property type="term" value="F:oxidoreductase activity"/>
    <property type="evidence" value="ECO:0007669"/>
    <property type="project" value="UniProtKB-KW"/>
</dbReference>
<dbReference type="EMBL" id="KZ678439">
    <property type="protein sequence ID" value="PSR85692.1"/>
    <property type="molecule type" value="Genomic_DNA"/>
</dbReference>
<feature type="domain" description="TauD/TfdA-like" evidence="2">
    <location>
        <begin position="5"/>
        <end position="249"/>
    </location>
</feature>
<evidence type="ECO:0000313" key="3">
    <source>
        <dbReference type="EMBL" id="PSR85692.1"/>
    </source>
</evidence>
<dbReference type="PANTHER" id="PTHR10696">
    <property type="entry name" value="GAMMA-BUTYROBETAINE HYDROXYLASE-RELATED"/>
    <property type="match status" value="1"/>
</dbReference>
<sequence>VTSASFPLPTLGPRLQALAQSLHAPDGDGFAVISGLDTTRFSTEENMIVYLGICAHIGSERGKSLARSRNSRQMVVPLDKRHGIHTNSALPFHNDMGCELLCLQYREIAQKGGATSVSSAAAIFADLEESFPKELATLMSEDWPVQLSAKPARFARLPLIAKHNGRVIISVDPGRLGLHPATAALRGGDCMLSEDQLRALSTLAQLADEHAVSIAARPGDMLFINNFALLHKRDAYTDADTRRHLVRLWLRNPELSWEIPDNMKEPWKAAYGSLEGTFGYFLMPADDCYQIVPEKEYKLPRYCSGSAAWLMEE</sequence>
<protein>
    <recommendedName>
        <fullName evidence="2">TauD/TfdA-like domain-containing protein</fullName>
    </recommendedName>
</protein>
<accession>A0A2T3A8D1</accession>
<dbReference type="SUPFAM" id="SSF51197">
    <property type="entry name" value="Clavaminate synthase-like"/>
    <property type="match status" value="1"/>
</dbReference>
<keyword evidence="1" id="KW-0560">Oxidoreductase</keyword>
<dbReference type="InterPro" id="IPR042098">
    <property type="entry name" value="TauD-like_sf"/>
</dbReference>
<dbReference type="OrthoDB" id="272271at2759"/>
<organism evidence="3 4">
    <name type="scientific">Coniella lustricola</name>
    <dbReference type="NCBI Taxonomy" id="2025994"/>
    <lineage>
        <taxon>Eukaryota</taxon>
        <taxon>Fungi</taxon>
        <taxon>Dikarya</taxon>
        <taxon>Ascomycota</taxon>
        <taxon>Pezizomycotina</taxon>
        <taxon>Sordariomycetes</taxon>
        <taxon>Sordariomycetidae</taxon>
        <taxon>Diaporthales</taxon>
        <taxon>Schizoparmaceae</taxon>
        <taxon>Coniella</taxon>
    </lineage>
</organism>
<dbReference type="Proteomes" id="UP000241462">
    <property type="component" value="Unassembled WGS sequence"/>
</dbReference>
<name>A0A2T3A8D1_9PEZI</name>
<evidence type="ECO:0000256" key="1">
    <source>
        <dbReference type="ARBA" id="ARBA00023002"/>
    </source>
</evidence>